<dbReference type="EMBL" id="CXWD01000003">
    <property type="protein sequence ID" value="CTQ65528.1"/>
    <property type="molecule type" value="Genomic_DNA"/>
</dbReference>
<reference evidence="2" key="1">
    <citation type="submission" date="2015-07" db="EMBL/GenBank/DDBJ databases">
        <authorList>
            <person name="Rodrigo-Torres Lidia"/>
            <person name="Arahal R.David."/>
        </authorList>
    </citation>
    <scope>NUCLEOTIDE SEQUENCE [LARGE SCALE GENOMIC DNA]</scope>
    <source>
        <strain evidence="2">CECT 5112</strain>
    </source>
</reference>
<gene>
    <name evidence="1" type="ORF">LAX5112_00665</name>
</gene>
<evidence type="ECO:0000313" key="2">
    <source>
        <dbReference type="Proteomes" id="UP000053235"/>
    </source>
</evidence>
<accession>A0A0M6ZS30</accession>
<evidence type="ECO:0000313" key="1">
    <source>
        <dbReference type="EMBL" id="CTQ65528.1"/>
    </source>
</evidence>
<dbReference type="STRING" id="388408.LAX5112_00665"/>
<proteinExistence type="predicted"/>
<protein>
    <submittedName>
        <fullName evidence="1">Uncharacterized protein</fullName>
    </submittedName>
</protein>
<dbReference type="AlphaFoldDB" id="A0A0M6ZS30"/>
<sequence>MLVCSCNVISKSAVESVIQSLLDEDQWQLITPGRVYHAMKKRGQCCSCFPNIISIIVAETEKYHRQAETPEAEIIPFIAKIRSEYDRTQAVRNQLSDARSA</sequence>
<dbReference type="OrthoDB" id="7428628at2"/>
<dbReference type="Gene3D" id="1.10.10.1100">
    <property type="entry name" value="BFD-like [2Fe-2S]-binding domain"/>
    <property type="match status" value="1"/>
</dbReference>
<dbReference type="InterPro" id="IPR041854">
    <property type="entry name" value="BFD-like_2Fe2S-bd_dom_sf"/>
</dbReference>
<name>A0A0M6ZS30_9HYPH</name>
<organism evidence="1 2">
    <name type="scientific">Roseibium alexandrii</name>
    <dbReference type="NCBI Taxonomy" id="388408"/>
    <lineage>
        <taxon>Bacteria</taxon>
        <taxon>Pseudomonadati</taxon>
        <taxon>Pseudomonadota</taxon>
        <taxon>Alphaproteobacteria</taxon>
        <taxon>Hyphomicrobiales</taxon>
        <taxon>Stappiaceae</taxon>
        <taxon>Roseibium</taxon>
    </lineage>
</organism>
<dbReference type="RefSeq" id="WP_055670613.1">
    <property type="nucleotide sequence ID" value="NZ_CXWD01000003.1"/>
</dbReference>
<dbReference type="Proteomes" id="UP000053235">
    <property type="component" value="Unassembled WGS sequence"/>
</dbReference>
<keyword evidence="2" id="KW-1185">Reference proteome</keyword>